<sequence length="252" mass="26842">MPEPSVPARAAAIAGPALAALLGTAAAAQDLSGWRWQLTPFVLAPSVESTTELGRAAGDVSFEASDVFDQLQAGGMLQFEGVHSSRFGFRLRYALLDADATGSSPAGALPVTYDQNVAEAVVTYSFGRGRDSFQLFGGVRHWDVDVIAGLPGGTVRQGAEWTDPIAGLRWQRRVSPEFSILLEGDIGGFGAGSDQSWSAMGGLVYDRWERASIYVMYRGLGVDYQEGTRGTGSFFRHDAVTHGLLAGIGFKF</sequence>
<evidence type="ECO:0000256" key="1">
    <source>
        <dbReference type="SAM" id="SignalP"/>
    </source>
</evidence>
<dbReference type="EMBL" id="CYSR01000040">
    <property type="protein sequence ID" value="CUI02021.1"/>
    <property type="molecule type" value="Genomic_DNA"/>
</dbReference>
<dbReference type="RefSeq" id="WP_058287989.1">
    <property type="nucleotide sequence ID" value="NZ_CYSR01000040.1"/>
</dbReference>
<organism evidence="2 3">
    <name type="scientific">Leisingera aquaemixtae</name>
    <dbReference type="NCBI Taxonomy" id="1396826"/>
    <lineage>
        <taxon>Bacteria</taxon>
        <taxon>Pseudomonadati</taxon>
        <taxon>Pseudomonadota</taxon>
        <taxon>Alphaproteobacteria</taxon>
        <taxon>Rhodobacterales</taxon>
        <taxon>Roseobacteraceae</taxon>
        <taxon>Leisingera</taxon>
    </lineage>
</organism>
<name>A0A0P1HE39_9RHOB</name>
<evidence type="ECO:0000313" key="2">
    <source>
        <dbReference type="EMBL" id="CUI02021.1"/>
    </source>
</evidence>
<protein>
    <recommendedName>
        <fullName evidence="4">Outer membrane protein beta-barrel domain-containing protein</fullName>
    </recommendedName>
</protein>
<evidence type="ECO:0000313" key="3">
    <source>
        <dbReference type="Proteomes" id="UP000051326"/>
    </source>
</evidence>
<dbReference type="SUPFAM" id="SSF56935">
    <property type="entry name" value="Porins"/>
    <property type="match status" value="1"/>
</dbReference>
<gene>
    <name evidence="2" type="ORF">PHA8399_04177</name>
</gene>
<keyword evidence="1" id="KW-0732">Signal</keyword>
<feature type="signal peptide" evidence="1">
    <location>
        <begin position="1"/>
        <end position="19"/>
    </location>
</feature>
<dbReference type="STRING" id="1396826.PHA8399_04177"/>
<reference evidence="2 3" key="1">
    <citation type="submission" date="2015-09" db="EMBL/GenBank/DDBJ databases">
        <authorList>
            <consortium name="Swine Surveillance"/>
        </authorList>
    </citation>
    <scope>NUCLEOTIDE SEQUENCE [LARGE SCALE GENOMIC DNA]</scope>
    <source>
        <strain evidence="2 3">CECT 8399</strain>
    </source>
</reference>
<evidence type="ECO:0008006" key="4">
    <source>
        <dbReference type="Google" id="ProtNLM"/>
    </source>
</evidence>
<feature type="chain" id="PRO_5006064327" description="Outer membrane protein beta-barrel domain-containing protein" evidence="1">
    <location>
        <begin position="20"/>
        <end position="252"/>
    </location>
</feature>
<accession>A0A0P1HE39</accession>
<dbReference type="Proteomes" id="UP000051326">
    <property type="component" value="Unassembled WGS sequence"/>
</dbReference>
<proteinExistence type="predicted"/>
<dbReference type="AlphaFoldDB" id="A0A0P1HE39"/>